<dbReference type="Gene3D" id="3.30.1390.10">
    <property type="match status" value="1"/>
</dbReference>
<organism evidence="7 8">
    <name type="scientific">Asbolus verrucosus</name>
    <name type="common">Desert ironclad beetle</name>
    <dbReference type="NCBI Taxonomy" id="1661398"/>
    <lineage>
        <taxon>Eukaryota</taxon>
        <taxon>Metazoa</taxon>
        <taxon>Ecdysozoa</taxon>
        <taxon>Arthropoda</taxon>
        <taxon>Hexapoda</taxon>
        <taxon>Insecta</taxon>
        <taxon>Pterygota</taxon>
        <taxon>Neoptera</taxon>
        <taxon>Endopterygota</taxon>
        <taxon>Coleoptera</taxon>
        <taxon>Polyphaga</taxon>
        <taxon>Cucujiformia</taxon>
        <taxon>Tenebrionidae</taxon>
        <taxon>Pimeliinae</taxon>
        <taxon>Asbolus</taxon>
    </lineage>
</organism>
<name>A0A482W208_ASBVE</name>
<accession>A0A482W208</accession>
<evidence type="ECO:0000256" key="2">
    <source>
        <dbReference type="ARBA" id="ARBA00022980"/>
    </source>
</evidence>
<feature type="compositionally biased region" description="Pro residues" evidence="4">
    <location>
        <begin position="144"/>
        <end position="156"/>
    </location>
</feature>
<feature type="domain" description="Large ribosomal subunit protein bL12 C-terminal" evidence="5">
    <location>
        <begin position="226"/>
        <end position="294"/>
    </location>
</feature>
<feature type="non-terminal residue" evidence="7">
    <location>
        <position position="1"/>
    </location>
</feature>
<dbReference type="PANTHER" id="PTHR45987">
    <property type="entry name" value="39S RIBOSOMAL PROTEIN L12"/>
    <property type="match status" value="1"/>
</dbReference>
<evidence type="ECO:0000259" key="5">
    <source>
        <dbReference type="Pfam" id="PF00542"/>
    </source>
</evidence>
<evidence type="ECO:0000259" key="6">
    <source>
        <dbReference type="Pfam" id="PF16320"/>
    </source>
</evidence>
<dbReference type="GO" id="GO:0006412">
    <property type="term" value="P:translation"/>
    <property type="evidence" value="ECO:0007669"/>
    <property type="project" value="InterPro"/>
</dbReference>
<dbReference type="PANTHER" id="PTHR45987:SF4">
    <property type="entry name" value="LARGE RIBOSOMAL SUBUNIT PROTEIN BL12M"/>
    <property type="match status" value="1"/>
</dbReference>
<dbReference type="InterPro" id="IPR000206">
    <property type="entry name" value="Ribosomal_bL12"/>
</dbReference>
<dbReference type="AlphaFoldDB" id="A0A482W208"/>
<feature type="region of interest" description="Disordered" evidence="4">
    <location>
        <begin position="138"/>
        <end position="161"/>
    </location>
</feature>
<dbReference type="Pfam" id="PF00542">
    <property type="entry name" value="Ribosomal_L12"/>
    <property type="match status" value="1"/>
</dbReference>
<proteinExistence type="inferred from homology"/>
<keyword evidence="8" id="KW-1185">Reference proteome</keyword>
<feature type="domain" description="Large ribosomal subunit protein bL12 oligomerization" evidence="6">
    <location>
        <begin position="165"/>
        <end position="209"/>
    </location>
</feature>
<dbReference type="InterPro" id="IPR008932">
    <property type="entry name" value="Ribosomal_bL12_oligo"/>
</dbReference>
<comment type="caution">
    <text evidence="7">The sequence shown here is derived from an EMBL/GenBank/DDBJ whole genome shotgun (WGS) entry which is preliminary data.</text>
</comment>
<dbReference type="FunFam" id="3.30.1390.10:FF:000001">
    <property type="entry name" value="50S ribosomal protein L7/L12"/>
    <property type="match status" value="1"/>
</dbReference>
<dbReference type="EMBL" id="QDEB01037572">
    <property type="protein sequence ID" value="RZC39084.1"/>
    <property type="molecule type" value="Genomic_DNA"/>
</dbReference>
<dbReference type="InterPro" id="IPR014719">
    <property type="entry name" value="Ribosomal_bL12_C/ClpS-like"/>
</dbReference>
<evidence type="ECO:0000256" key="3">
    <source>
        <dbReference type="ARBA" id="ARBA00023274"/>
    </source>
</evidence>
<evidence type="ECO:0000256" key="1">
    <source>
        <dbReference type="ARBA" id="ARBA00007197"/>
    </source>
</evidence>
<dbReference type="STRING" id="1661398.A0A482W208"/>
<reference evidence="7 8" key="1">
    <citation type="submission" date="2017-03" db="EMBL/GenBank/DDBJ databases">
        <title>Genome of the blue death feigning beetle - Asbolus verrucosus.</title>
        <authorList>
            <person name="Rider S.D."/>
        </authorList>
    </citation>
    <scope>NUCLEOTIDE SEQUENCE [LARGE SCALE GENOMIC DNA]</scope>
    <source>
        <strain evidence="7">Butters</strain>
        <tissue evidence="7">Head and leg muscle</tissue>
    </source>
</reference>
<gene>
    <name evidence="7" type="ORF">BDFB_011413</name>
</gene>
<keyword evidence="2" id="KW-0689">Ribosomal protein</keyword>
<dbReference type="SUPFAM" id="SSF48300">
    <property type="entry name" value="Ribosomal protein L7/12, oligomerisation (N-terminal) domain"/>
    <property type="match status" value="1"/>
</dbReference>
<evidence type="ECO:0000313" key="7">
    <source>
        <dbReference type="EMBL" id="RZC39084.1"/>
    </source>
</evidence>
<dbReference type="SUPFAM" id="SSF54736">
    <property type="entry name" value="ClpS-like"/>
    <property type="match status" value="1"/>
</dbReference>
<dbReference type="Gene3D" id="1.20.5.710">
    <property type="entry name" value="Single helix bin"/>
    <property type="match status" value="1"/>
</dbReference>
<protein>
    <submittedName>
        <fullName evidence="7">Ribosomal L12 and/or GMP synt C domain containing protein</fullName>
    </submittedName>
</protein>
<dbReference type="GO" id="GO:0003729">
    <property type="term" value="F:mRNA binding"/>
    <property type="evidence" value="ECO:0007669"/>
    <property type="project" value="TreeGrafter"/>
</dbReference>
<comment type="similarity">
    <text evidence="1">Belongs to the bacterial ribosomal protein bL12 family.</text>
</comment>
<dbReference type="OrthoDB" id="250175at2759"/>
<evidence type="ECO:0000256" key="4">
    <source>
        <dbReference type="SAM" id="MobiDB-lite"/>
    </source>
</evidence>
<dbReference type="SUPFAM" id="SSF54810">
    <property type="entry name" value="GMP synthetase C-terminal dimerisation domain"/>
    <property type="match status" value="1"/>
</dbReference>
<evidence type="ECO:0000313" key="8">
    <source>
        <dbReference type="Proteomes" id="UP000292052"/>
    </source>
</evidence>
<dbReference type="Gene3D" id="3.30.300.10">
    <property type="match status" value="1"/>
</dbReference>
<keyword evidence="3" id="KW-0687">Ribonucleoprotein</keyword>
<dbReference type="Proteomes" id="UP000292052">
    <property type="component" value="Unassembled WGS sequence"/>
</dbReference>
<dbReference type="GO" id="GO:0005762">
    <property type="term" value="C:mitochondrial large ribosomal subunit"/>
    <property type="evidence" value="ECO:0007669"/>
    <property type="project" value="TreeGrafter"/>
</dbReference>
<dbReference type="GO" id="GO:0003735">
    <property type="term" value="F:structural constituent of ribosome"/>
    <property type="evidence" value="ECO:0007669"/>
    <property type="project" value="InterPro"/>
</dbReference>
<dbReference type="InterPro" id="IPR013823">
    <property type="entry name" value="Ribosomal_bL12_C"/>
</dbReference>
<sequence>ELAAEDIEQAEVGRDVTADTECSEKEPDWDDLMFLACLIPRICRNINRVCYVFGGLVKEPILDLTITYLTSNVLGTLRQCDDVATARSIVLRPFCTRDFMTGMPAVPGKQLPLDVVQKMVIEILQVPGISRVLPALSQTAEAQPSPPEKLTIPPPSDAEKPISPKIEKLVTEIAQLNLLEVSELSGALKKRLNLPDAPMMPAGGFVAAPVVEEEEEAAPKQVKSIFTVKLMKFDEKQKVALIKEMKNLLEGMNLVQAKKFVESAPTVVKADVGKEEADKLKAAIEKVGGSVEIE</sequence>
<dbReference type="Pfam" id="PF16320">
    <property type="entry name" value="Ribosomal_L12_N"/>
    <property type="match status" value="1"/>
</dbReference>
<dbReference type="InterPro" id="IPR036235">
    <property type="entry name" value="Ribosomal_bL12_oligo_N_sf"/>
</dbReference>